<dbReference type="EMBL" id="CP117413">
    <property type="protein sequence ID" value="WCT75810.1"/>
    <property type="molecule type" value="Genomic_DNA"/>
</dbReference>
<name>A0ABY7TS69_9SPHN</name>
<protein>
    <submittedName>
        <fullName evidence="1">DUF6088 family protein</fullName>
    </submittedName>
</protein>
<evidence type="ECO:0000313" key="2">
    <source>
        <dbReference type="Proteomes" id="UP001220395"/>
    </source>
</evidence>
<organism evidence="1 2">
    <name type="scientific">Sphingomonas naphthae</name>
    <dbReference type="NCBI Taxonomy" id="1813468"/>
    <lineage>
        <taxon>Bacteria</taxon>
        <taxon>Pseudomonadati</taxon>
        <taxon>Pseudomonadota</taxon>
        <taxon>Alphaproteobacteria</taxon>
        <taxon>Sphingomonadales</taxon>
        <taxon>Sphingomonadaceae</taxon>
        <taxon>Sphingomonas</taxon>
    </lineage>
</organism>
<keyword evidence="1" id="KW-0614">Plasmid</keyword>
<evidence type="ECO:0000313" key="1">
    <source>
        <dbReference type="EMBL" id="WCT75810.1"/>
    </source>
</evidence>
<keyword evidence="2" id="KW-1185">Reference proteome</keyword>
<sequence>MRHDRDGHGAAVAALCGRPLPLIGREGTERDKLSEICLQISDGSDLHLSEICIGISDMADDAPYLKAAILQRIDARAPKAVWTPGDFLDLGSRDAVDKTLQRLVAGDMLRRIDRGLYDKPGHNSLTRQSNPPDPREVIDAIARRDQIRVLVDGMTAANDLGLTNAVPAKIVVHTDARLKTIHLGHLTISFRLTAASKLFWAGRPAMRIVQALHWLRDTMGGDPQDDATVHRRLMALLHDPRHGKILRDDLADGLSTVPAWMQAYLKPLLASQASAA</sequence>
<geneLocation type="plasmid" evidence="1 2">
    <name>unnamed2</name>
</geneLocation>
<dbReference type="InterPro" id="IPR045738">
    <property type="entry name" value="DUF6088"/>
</dbReference>
<dbReference type="RefSeq" id="WP_273692108.1">
    <property type="nucleotide sequence ID" value="NZ_CP117413.1"/>
</dbReference>
<accession>A0ABY7TS69</accession>
<dbReference type="Proteomes" id="UP001220395">
    <property type="component" value="Plasmid unnamed2"/>
</dbReference>
<dbReference type="Pfam" id="PF19570">
    <property type="entry name" value="DUF6088"/>
    <property type="match status" value="1"/>
</dbReference>
<proteinExistence type="predicted"/>
<reference evidence="1 2" key="1">
    <citation type="submission" date="2023-02" db="EMBL/GenBank/DDBJ databases">
        <title>Genome sequence of Sphingomonas naphthae.</title>
        <authorList>
            <person name="Kim S."/>
            <person name="Heo J."/>
            <person name="Kwon S.-W."/>
        </authorList>
    </citation>
    <scope>NUCLEOTIDE SEQUENCE [LARGE SCALE GENOMIC DNA]</scope>
    <source>
        <strain evidence="1 2">KACC 18716</strain>
        <plasmid evidence="1 2">unnamed2</plasmid>
    </source>
</reference>
<gene>
    <name evidence="1" type="ORF">PQ455_20120</name>
</gene>